<dbReference type="Pfam" id="PF00528">
    <property type="entry name" value="BPD_transp_1"/>
    <property type="match status" value="1"/>
</dbReference>
<dbReference type="RefSeq" id="WP_140031550.1">
    <property type="nucleotide sequence ID" value="NZ_AP027305.1"/>
</dbReference>
<dbReference type="CDD" id="cd06261">
    <property type="entry name" value="TM_PBP2"/>
    <property type="match status" value="1"/>
</dbReference>
<feature type="domain" description="ABC transmembrane type-1" evidence="8">
    <location>
        <begin position="88"/>
        <end position="309"/>
    </location>
</feature>
<name>A0ABZ0PAV0_9BACT</name>
<gene>
    <name evidence="9" type="ORF">R9B83_00710</name>
</gene>
<organism evidence="9 10">
    <name type="scientific">Metamycoplasma equirhinis</name>
    <dbReference type="NCBI Taxonomy" id="92402"/>
    <lineage>
        <taxon>Bacteria</taxon>
        <taxon>Bacillati</taxon>
        <taxon>Mycoplasmatota</taxon>
        <taxon>Mycoplasmoidales</taxon>
        <taxon>Metamycoplasmataceae</taxon>
        <taxon>Metamycoplasma</taxon>
    </lineage>
</organism>
<feature type="transmembrane region" description="Helical" evidence="7">
    <location>
        <begin position="228"/>
        <end position="252"/>
    </location>
</feature>
<evidence type="ECO:0000313" key="10">
    <source>
        <dbReference type="Proteomes" id="UP001303601"/>
    </source>
</evidence>
<dbReference type="SUPFAM" id="SSF161098">
    <property type="entry name" value="MetI-like"/>
    <property type="match status" value="1"/>
</dbReference>
<proteinExistence type="inferred from homology"/>
<dbReference type="PANTHER" id="PTHR30193:SF37">
    <property type="entry name" value="INNER MEMBRANE ABC TRANSPORTER PERMEASE PROTEIN YCJO"/>
    <property type="match status" value="1"/>
</dbReference>
<evidence type="ECO:0000313" key="9">
    <source>
        <dbReference type="EMBL" id="WPB54084.1"/>
    </source>
</evidence>
<accession>A0ABZ0PAV0</accession>
<dbReference type="Proteomes" id="UP001303601">
    <property type="component" value="Chromosome"/>
</dbReference>
<dbReference type="InterPro" id="IPR051393">
    <property type="entry name" value="ABC_transporter_permease"/>
</dbReference>
<evidence type="ECO:0000256" key="6">
    <source>
        <dbReference type="ARBA" id="ARBA00023136"/>
    </source>
</evidence>
<keyword evidence="10" id="KW-1185">Reference proteome</keyword>
<feature type="transmembrane region" description="Helical" evidence="7">
    <location>
        <begin position="183"/>
        <end position="207"/>
    </location>
</feature>
<keyword evidence="4 7" id="KW-0812">Transmembrane</keyword>
<keyword evidence="5 7" id="KW-1133">Transmembrane helix</keyword>
<evidence type="ECO:0000256" key="7">
    <source>
        <dbReference type="RuleBase" id="RU363032"/>
    </source>
</evidence>
<reference evidence="9" key="1">
    <citation type="submission" date="2023-11" db="EMBL/GenBank/DDBJ databases">
        <title>Completed genome sequence of Mycoplasma equirhinis type strain M432/72.</title>
        <authorList>
            <person name="Spergser J."/>
        </authorList>
    </citation>
    <scope>NUCLEOTIDE SEQUENCE [LARGE SCALE GENOMIC DNA]</scope>
    <source>
        <strain evidence="9">M432/72</strain>
    </source>
</reference>
<keyword evidence="2 7" id="KW-0813">Transport</keyword>
<dbReference type="GeneID" id="94493387"/>
<dbReference type="PROSITE" id="PS50928">
    <property type="entry name" value="ABC_TM1"/>
    <property type="match status" value="1"/>
</dbReference>
<feature type="transmembrane region" description="Helical" evidence="7">
    <location>
        <begin position="31"/>
        <end position="54"/>
    </location>
</feature>
<evidence type="ECO:0000256" key="5">
    <source>
        <dbReference type="ARBA" id="ARBA00022989"/>
    </source>
</evidence>
<protein>
    <submittedName>
        <fullName evidence="9">Sugar ABC transporter permease</fullName>
    </submittedName>
</protein>
<feature type="transmembrane region" description="Helical" evidence="7">
    <location>
        <begin position="291"/>
        <end position="309"/>
    </location>
</feature>
<sequence length="345" mass="38933">MKIYFWKKYRIVNTGSSLSVLNTRTKFWKPFLLMLPSILTILLLTVIPFILVIYTSITPRVGFHANDIKFGIDHYKSIFHDEQFKIAIRNSLVYAILSLPISLVISLLISSAISQVIKKWARGFWQTVFFLPYVTSAIAVSMAFAYIFKTQGGMINDILLRLKLVSRPIRFLDDTSNGSWNSFWIILIRGIWGSLAFQILILTTAMLSVNQDLYKSASIDGASPTKQFFTITLPAISKTITFLFTMGIIGGIKTFPLALFNNSSDNAMQYNGQSLMLYIFHFTKGSDFGRAGASSVVLFVLGIIISFGLRKIVFTLFRLGNKLGEKSVINRIENSSLTRKALFEF</sequence>
<evidence type="ECO:0000256" key="1">
    <source>
        <dbReference type="ARBA" id="ARBA00004651"/>
    </source>
</evidence>
<evidence type="ECO:0000256" key="3">
    <source>
        <dbReference type="ARBA" id="ARBA00022475"/>
    </source>
</evidence>
<dbReference type="InterPro" id="IPR035906">
    <property type="entry name" value="MetI-like_sf"/>
</dbReference>
<comment type="similarity">
    <text evidence="7">Belongs to the binding-protein-dependent transport system permease family.</text>
</comment>
<comment type="subcellular location">
    <subcellularLocation>
        <location evidence="1 7">Cell membrane</location>
        <topology evidence="1 7">Multi-pass membrane protein</topology>
    </subcellularLocation>
</comment>
<feature type="transmembrane region" description="Helical" evidence="7">
    <location>
        <begin position="92"/>
        <end position="117"/>
    </location>
</feature>
<keyword evidence="3" id="KW-1003">Cell membrane</keyword>
<evidence type="ECO:0000256" key="4">
    <source>
        <dbReference type="ARBA" id="ARBA00022692"/>
    </source>
</evidence>
<keyword evidence="6 7" id="KW-0472">Membrane</keyword>
<dbReference type="EMBL" id="CP137845">
    <property type="protein sequence ID" value="WPB54084.1"/>
    <property type="molecule type" value="Genomic_DNA"/>
</dbReference>
<dbReference type="PANTHER" id="PTHR30193">
    <property type="entry name" value="ABC TRANSPORTER PERMEASE PROTEIN"/>
    <property type="match status" value="1"/>
</dbReference>
<evidence type="ECO:0000256" key="2">
    <source>
        <dbReference type="ARBA" id="ARBA00022448"/>
    </source>
</evidence>
<dbReference type="InterPro" id="IPR000515">
    <property type="entry name" value="MetI-like"/>
</dbReference>
<dbReference type="Gene3D" id="1.10.3720.10">
    <property type="entry name" value="MetI-like"/>
    <property type="match status" value="1"/>
</dbReference>
<evidence type="ECO:0000259" key="8">
    <source>
        <dbReference type="PROSITE" id="PS50928"/>
    </source>
</evidence>
<feature type="transmembrane region" description="Helical" evidence="7">
    <location>
        <begin position="129"/>
        <end position="148"/>
    </location>
</feature>